<sequence length="276" mass="30888">MTVDDLRDVDTYQSEEEKMTGPQESGDKDSEEKKPKGKNYVKTERLSPKDLRNQPNDSDEAKEVSDEDGDEPKEVSAYPPDPNSEPQDNDDDDGDLTTQDTNDSFDSEHVDKSNQDDSFDSEQVDRSLNLLSAKAHTEPFEESVSTVRMPVEEDEDKGVEVGTVKTPEGRRAEKRRLEKAKRKKDRVAKDAPKPKSTDAQDDDPDDAEDDPKDSVENPFNLPTLPTLPTLPPPGHPPPTLPPITPMPGLDNLLQTISAQWRQIFPKARIPTFNPDE</sequence>
<feature type="compositionally biased region" description="Basic and acidic residues" evidence="1">
    <location>
        <begin position="1"/>
        <end position="34"/>
    </location>
</feature>
<dbReference type="OrthoDB" id="5888915at2759"/>
<evidence type="ECO:0000256" key="1">
    <source>
        <dbReference type="SAM" id="MobiDB-lite"/>
    </source>
</evidence>
<name>A0A368FMT2_ANCCA</name>
<dbReference type="AlphaFoldDB" id="A0A368FMT2"/>
<feature type="compositionally biased region" description="Basic and acidic residues" evidence="1">
    <location>
        <begin position="187"/>
        <end position="198"/>
    </location>
</feature>
<dbReference type="EMBL" id="JOJR01001148">
    <property type="protein sequence ID" value="RCN32140.1"/>
    <property type="molecule type" value="Genomic_DNA"/>
</dbReference>
<dbReference type="STRING" id="29170.A0A368FMT2"/>
<reference evidence="2 3" key="1">
    <citation type="submission" date="2014-10" db="EMBL/GenBank/DDBJ databases">
        <title>Draft genome of the hookworm Ancylostoma caninum.</title>
        <authorList>
            <person name="Mitreva M."/>
        </authorList>
    </citation>
    <scope>NUCLEOTIDE SEQUENCE [LARGE SCALE GENOMIC DNA]</scope>
    <source>
        <strain evidence="2 3">Baltimore</strain>
    </source>
</reference>
<accession>A0A368FMT2</accession>
<protein>
    <submittedName>
        <fullName evidence="2">Uncharacterized protein</fullName>
    </submittedName>
</protein>
<feature type="compositionally biased region" description="Acidic residues" evidence="1">
    <location>
        <begin position="199"/>
        <end position="211"/>
    </location>
</feature>
<proteinExistence type="predicted"/>
<feature type="compositionally biased region" description="Basic and acidic residues" evidence="1">
    <location>
        <begin position="41"/>
        <end position="52"/>
    </location>
</feature>
<gene>
    <name evidence="2" type="ORF">ANCCAN_22061</name>
</gene>
<evidence type="ECO:0000313" key="3">
    <source>
        <dbReference type="Proteomes" id="UP000252519"/>
    </source>
</evidence>
<feature type="region of interest" description="Disordered" evidence="1">
    <location>
        <begin position="1"/>
        <end position="251"/>
    </location>
</feature>
<feature type="compositionally biased region" description="Basic residues" evidence="1">
    <location>
        <begin position="172"/>
        <end position="186"/>
    </location>
</feature>
<dbReference type="Proteomes" id="UP000252519">
    <property type="component" value="Unassembled WGS sequence"/>
</dbReference>
<feature type="compositionally biased region" description="Pro residues" evidence="1">
    <location>
        <begin position="228"/>
        <end position="245"/>
    </location>
</feature>
<feature type="compositionally biased region" description="Basic and acidic residues" evidence="1">
    <location>
        <begin position="106"/>
        <end position="115"/>
    </location>
</feature>
<comment type="caution">
    <text evidence="2">The sequence shown here is derived from an EMBL/GenBank/DDBJ whole genome shotgun (WGS) entry which is preliminary data.</text>
</comment>
<organism evidence="2 3">
    <name type="scientific">Ancylostoma caninum</name>
    <name type="common">Dog hookworm</name>
    <dbReference type="NCBI Taxonomy" id="29170"/>
    <lineage>
        <taxon>Eukaryota</taxon>
        <taxon>Metazoa</taxon>
        <taxon>Ecdysozoa</taxon>
        <taxon>Nematoda</taxon>
        <taxon>Chromadorea</taxon>
        <taxon>Rhabditida</taxon>
        <taxon>Rhabditina</taxon>
        <taxon>Rhabditomorpha</taxon>
        <taxon>Strongyloidea</taxon>
        <taxon>Ancylostomatidae</taxon>
        <taxon>Ancylostomatinae</taxon>
        <taxon>Ancylostoma</taxon>
    </lineage>
</organism>
<evidence type="ECO:0000313" key="2">
    <source>
        <dbReference type="EMBL" id="RCN32140.1"/>
    </source>
</evidence>
<keyword evidence="3" id="KW-1185">Reference proteome</keyword>